<evidence type="ECO:0000313" key="4">
    <source>
        <dbReference type="Proteomes" id="UP000334019"/>
    </source>
</evidence>
<organism evidence="3 4">
    <name type="scientific">Actinomarinicola tropica</name>
    <dbReference type="NCBI Taxonomy" id="2789776"/>
    <lineage>
        <taxon>Bacteria</taxon>
        <taxon>Bacillati</taxon>
        <taxon>Actinomycetota</taxon>
        <taxon>Acidimicrobiia</taxon>
        <taxon>Acidimicrobiales</taxon>
        <taxon>Iamiaceae</taxon>
        <taxon>Actinomarinicola</taxon>
    </lineage>
</organism>
<reference evidence="3 4" key="1">
    <citation type="submission" date="2019-11" db="EMBL/GenBank/DDBJ databases">
        <authorList>
            <person name="He Y."/>
        </authorList>
    </citation>
    <scope>NUCLEOTIDE SEQUENCE [LARGE SCALE GENOMIC DNA]</scope>
    <source>
        <strain evidence="3 4">SCSIO 58843</strain>
    </source>
</reference>
<dbReference type="EMBL" id="CP045851">
    <property type="protein sequence ID" value="QGG96746.1"/>
    <property type="molecule type" value="Genomic_DNA"/>
</dbReference>
<keyword evidence="4" id="KW-1185">Reference proteome</keyword>
<dbReference type="KEGG" id="atq:GH723_17505"/>
<feature type="transmembrane region" description="Helical" evidence="1">
    <location>
        <begin position="129"/>
        <end position="150"/>
    </location>
</feature>
<proteinExistence type="predicted"/>
<accession>A0A5Q2RQN7</accession>
<evidence type="ECO:0000313" key="3">
    <source>
        <dbReference type="EMBL" id="QGG96746.1"/>
    </source>
</evidence>
<name>A0A5Q2RQN7_9ACTN</name>
<protein>
    <submittedName>
        <fullName evidence="3">Uncharacterized protein</fullName>
    </submittedName>
</protein>
<keyword evidence="1" id="KW-0812">Transmembrane</keyword>
<gene>
    <name evidence="3" type="ORF">GH723_17505</name>
</gene>
<dbReference type="AlphaFoldDB" id="A0A5Q2RQN7"/>
<sequence>MGRSAASRVLAVVALVALALGPSAACGSCDVACGEPRPAEEVRVLTAEVLEVDDGNGLVRVRSEDGAEREFRVRGRLAVLDEGTSYRFPVDDGWTALPDPCDCGGPYVTDLDGDVVDTAYLASWRDLDVVRIALVVSAVAIAAIASWGLARRRRGLPL</sequence>
<evidence type="ECO:0000256" key="1">
    <source>
        <dbReference type="SAM" id="Phobius"/>
    </source>
</evidence>
<keyword evidence="1" id="KW-1133">Transmembrane helix</keyword>
<dbReference type="Proteomes" id="UP000334019">
    <property type="component" value="Chromosome"/>
</dbReference>
<dbReference type="RefSeq" id="WP_153760849.1">
    <property type="nucleotide sequence ID" value="NZ_CP045851.1"/>
</dbReference>
<feature type="chain" id="PRO_5024441947" evidence="2">
    <location>
        <begin position="26"/>
        <end position="158"/>
    </location>
</feature>
<keyword evidence="1" id="KW-0472">Membrane</keyword>
<evidence type="ECO:0000256" key="2">
    <source>
        <dbReference type="SAM" id="SignalP"/>
    </source>
</evidence>
<feature type="signal peptide" evidence="2">
    <location>
        <begin position="1"/>
        <end position="25"/>
    </location>
</feature>
<keyword evidence="2" id="KW-0732">Signal</keyword>